<keyword evidence="5" id="KW-0648">Protein biosynthesis</keyword>
<protein>
    <recommendedName>
        <fullName evidence="7">Aminoacyl-transfer RNA synthetases class-II family profile domain-containing protein</fullName>
    </recommendedName>
</protein>
<evidence type="ECO:0000259" key="7">
    <source>
        <dbReference type="PROSITE" id="PS50862"/>
    </source>
</evidence>
<name>A0A4T0ITW0_WALIC</name>
<dbReference type="InterPro" id="IPR004364">
    <property type="entry name" value="Aa-tRNA-synt_II"/>
</dbReference>
<dbReference type="InterPro" id="IPR004524">
    <property type="entry name" value="Asp-tRNA-ligase_1"/>
</dbReference>
<evidence type="ECO:0000256" key="2">
    <source>
        <dbReference type="ARBA" id="ARBA00022598"/>
    </source>
</evidence>
<dbReference type="GO" id="GO:0004815">
    <property type="term" value="F:aspartate-tRNA ligase activity"/>
    <property type="evidence" value="ECO:0007669"/>
    <property type="project" value="TreeGrafter"/>
</dbReference>
<dbReference type="EMBL" id="SPOI01000251">
    <property type="protein sequence ID" value="TIB30771.1"/>
    <property type="molecule type" value="Genomic_DNA"/>
</dbReference>
<proteinExistence type="inferred from homology"/>
<dbReference type="SUPFAM" id="SSF55681">
    <property type="entry name" value="Class II aaRS and biotin synthetases"/>
    <property type="match status" value="1"/>
</dbReference>
<dbReference type="HAMAP" id="MF_00044">
    <property type="entry name" value="Asp_tRNA_synth_type1"/>
    <property type="match status" value="1"/>
</dbReference>
<dbReference type="PRINTS" id="PR01042">
    <property type="entry name" value="TRNASYNTHASP"/>
</dbReference>
<comment type="caution">
    <text evidence="8">The sequence shown here is derived from an EMBL/GenBank/DDBJ whole genome shotgun (WGS) entry which is preliminary data.</text>
</comment>
<dbReference type="PANTHER" id="PTHR22594:SF5">
    <property type="entry name" value="ASPARTATE--TRNA LIGASE, MITOCHONDRIAL"/>
    <property type="match status" value="1"/>
</dbReference>
<evidence type="ECO:0000313" key="8">
    <source>
        <dbReference type="EMBL" id="TIB30771.1"/>
    </source>
</evidence>
<evidence type="ECO:0000313" key="9">
    <source>
        <dbReference type="Proteomes" id="UP000310689"/>
    </source>
</evidence>
<dbReference type="InterPro" id="IPR002312">
    <property type="entry name" value="Asp/Asn-tRNA-synth_IIb"/>
</dbReference>
<keyword evidence="2" id="KW-0436">Ligase</keyword>
<sequence>MTLSNLFKRSKLCGLVGVDDLNSTVNLAGHLISIRRLNKAKSFIDLRDHSGVIQLITPNTLIPPNTTTNSVIQVSGQVKLRDSSNSNLRTGSIELDVHRLDMLNAARSLPFNPLSPTCSSDVDLKLKHRYLDLRSTRLTQTLQRRSQITHSIRTHLHSLSFTEIETPILLNSSSEGAREFLVPTRSSDTPSFYALSQSPQQPKQLLIASGCTDAYFQIARCFRDEDGRKDRQPEFTQLDVEMAYVNGAASPDSCARGWNIGGEQIRQLIQGLVGELWARYMHTHIPSIPVMSYTHAMNTYGSDKPDLRFDLAIRGVAEGGGECVGSGGVKQTQMQTRALTLDKATASRVSAEFYAAHPPTPPTPQMVASLGLQEGDVVWCEDTPVYPDGGGTALGALRLALADHLALPHTTPYAFTWITEFPLFTRADEDKAHLSRGRYASTHHPFTAPHADDVHLLHTNPERVRGQHYDLVLNGCEIGGGSVRIHEADLQESVFRDVLRLSEKEVGRFSHLLQALASGAPPHAGIALGLDRLIALMCDTTSIRDTIAFPKSLNGRDRLFGSPSPSQHHNLADYRLAAMDVDLVDGLLVDGIYYPTIPPTCTSTPLHSHSCSRSFSPSLALLRMSSKAATTAVYATTASPPSTTATATCAFDGDGRHSNLSVERG</sequence>
<dbReference type="InterPro" id="IPR045864">
    <property type="entry name" value="aa-tRNA-synth_II/BPL/LPL"/>
</dbReference>
<dbReference type="AlphaFoldDB" id="A0A4T0ITW0"/>
<organism evidence="8 9">
    <name type="scientific">Wallemia ichthyophaga</name>
    <dbReference type="NCBI Taxonomy" id="245174"/>
    <lineage>
        <taxon>Eukaryota</taxon>
        <taxon>Fungi</taxon>
        <taxon>Dikarya</taxon>
        <taxon>Basidiomycota</taxon>
        <taxon>Wallemiomycotina</taxon>
        <taxon>Wallemiomycetes</taxon>
        <taxon>Wallemiales</taxon>
        <taxon>Wallemiaceae</taxon>
        <taxon>Wallemia</taxon>
    </lineage>
</organism>
<reference evidence="8 9" key="1">
    <citation type="submission" date="2019-03" db="EMBL/GenBank/DDBJ databases">
        <title>Sequencing 23 genomes of Wallemia ichthyophaga.</title>
        <authorList>
            <person name="Gostincar C."/>
        </authorList>
    </citation>
    <scope>NUCLEOTIDE SEQUENCE [LARGE SCALE GENOMIC DNA]</scope>
    <source>
        <strain evidence="8 9">EXF-6200</strain>
    </source>
</reference>
<dbReference type="PROSITE" id="PS50862">
    <property type="entry name" value="AA_TRNA_LIGASE_II"/>
    <property type="match status" value="1"/>
</dbReference>
<dbReference type="InterPro" id="IPR012340">
    <property type="entry name" value="NA-bd_OB-fold"/>
</dbReference>
<dbReference type="Pfam" id="PF00152">
    <property type="entry name" value="tRNA-synt_2"/>
    <property type="match status" value="1"/>
</dbReference>
<evidence type="ECO:0000256" key="6">
    <source>
        <dbReference type="ARBA" id="ARBA00023146"/>
    </source>
</evidence>
<dbReference type="Gene3D" id="3.30.1360.30">
    <property type="entry name" value="GAD-like domain"/>
    <property type="match status" value="1"/>
</dbReference>
<evidence type="ECO:0000256" key="3">
    <source>
        <dbReference type="ARBA" id="ARBA00022741"/>
    </source>
</evidence>
<keyword evidence="3" id="KW-0547">Nucleotide-binding</keyword>
<dbReference type="InterPro" id="IPR004115">
    <property type="entry name" value="GAD-like_sf"/>
</dbReference>
<dbReference type="SUPFAM" id="SSF50249">
    <property type="entry name" value="Nucleic acid-binding proteins"/>
    <property type="match status" value="1"/>
</dbReference>
<feature type="domain" description="Aminoacyl-transfer RNA synthetases class-II family profile" evidence="7">
    <location>
        <begin position="145"/>
        <end position="563"/>
    </location>
</feature>
<dbReference type="Proteomes" id="UP000310689">
    <property type="component" value="Unassembled WGS sequence"/>
</dbReference>
<keyword evidence="6" id="KW-0030">Aminoacyl-tRNA synthetase</keyword>
<dbReference type="GO" id="GO:0005524">
    <property type="term" value="F:ATP binding"/>
    <property type="evidence" value="ECO:0007669"/>
    <property type="project" value="UniProtKB-KW"/>
</dbReference>
<dbReference type="PANTHER" id="PTHR22594">
    <property type="entry name" value="ASPARTYL/LYSYL-TRNA SYNTHETASE"/>
    <property type="match status" value="1"/>
</dbReference>
<evidence type="ECO:0000256" key="5">
    <source>
        <dbReference type="ARBA" id="ARBA00022917"/>
    </source>
</evidence>
<accession>A0A4T0ITW0</accession>
<keyword evidence="4" id="KW-0067">ATP-binding</keyword>
<dbReference type="InterPro" id="IPR006195">
    <property type="entry name" value="aa-tRNA-synth_II"/>
</dbReference>
<dbReference type="Gene3D" id="2.40.50.140">
    <property type="entry name" value="Nucleic acid-binding proteins"/>
    <property type="match status" value="1"/>
</dbReference>
<gene>
    <name evidence="8" type="ORF">E3P86_03443</name>
</gene>
<evidence type="ECO:0000256" key="4">
    <source>
        <dbReference type="ARBA" id="ARBA00022840"/>
    </source>
</evidence>
<dbReference type="GO" id="GO:0005739">
    <property type="term" value="C:mitochondrion"/>
    <property type="evidence" value="ECO:0007669"/>
    <property type="project" value="TreeGrafter"/>
</dbReference>
<dbReference type="GO" id="GO:0006422">
    <property type="term" value="P:aspartyl-tRNA aminoacylation"/>
    <property type="evidence" value="ECO:0007669"/>
    <property type="project" value="TreeGrafter"/>
</dbReference>
<comment type="similarity">
    <text evidence="1">Belongs to the class-II aminoacyl-tRNA synthetase family. Type 1 subfamily.</text>
</comment>
<evidence type="ECO:0000256" key="1">
    <source>
        <dbReference type="ARBA" id="ARBA00006303"/>
    </source>
</evidence>
<dbReference type="Gene3D" id="3.30.930.10">
    <property type="entry name" value="Bira Bifunctional Protein, Domain 2"/>
    <property type="match status" value="2"/>
</dbReference>